<dbReference type="GO" id="GO:0009279">
    <property type="term" value="C:cell outer membrane"/>
    <property type="evidence" value="ECO:0007669"/>
    <property type="project" value="UniProtKB-SubCell"/>
</dbReference>
<evidence type="ECO:0000256" key="6">
    <source>
        <dbReference type="ARBA" id="ARBA00023077"/>
    </source>
</evidence>
<proteinExistence type="inferred from homology"/>
<dbReference type="EMBL" id="CP001013">
    <property type="protein sequence ID" value="ACB33836.1"/>
    <property type="molecule type" value="Genomic_DNA"/>
</dbReference>
<comment type="subcellular location">
    <subcellularLocation>
        <location evidence="1 10">Cell outer membrane</location>
        <topology evidence="1 10">Multi-pass membrane protein</topology>
    </subcellularLocation>
</comment>
<dbReference type="AlphaFoldDB" id="B1XWG8"/>
<comment type="similarity">
    <text evidence="2 10 11">Belongs to the TonB-dependent receptor family.</text>
</comment>
<keyword evidence="15" id="KW-1185">Reference proteome</keyword>
<dbReference type="eggNOG" id="COG4774">
    <property type="taxonomic scope" value="Bacteria"/>
</dbReference>
<keyword evidence="7 10" id="KW-0472">Membrane</keyword>
<evidence type="ECO:0000256" key="3">
    <source>
        <dbReference type="ARBA" id="ARBA00022448"/>
    </source>
</evidence>
<keyword evidence="9 10" id="KW-0998">Cell outer membrane</keyword>
<organism evidence="14 15">
    <name type="scientific">Leptothrix cholodnii (strain ATCC 51168 / LMG 8142 / SP-6)</name>
    <name type="common">Leptothrix discophora (strain SP-6)</name>
    <dbReference type="NCBI Taxonomy" id="395495"/>
    <lineage>
        <taxon>Bacteria</taxon>
        <taxon>Pseudomonadati</taxon>
        <taxon>Pseudomonadota</taxon>
        <taxon>Betaproteobacteria</taxon>
        <taxon>Burkholderiales</taxon>
        <taxon>Sphaerotilaceae</taxon>
        <taxon>Leptothrix</taxon>
    </lineage>
</organism>
<dbReference type="InterPro" id="IPR036942">
    <property type="entry name" value="Beta-barrel_TonB_sf"/>
</dbReference>
<name>B1XWG8_LEPCP</name>
<evidence type="ECO:0000256" key="10">
    <source>
        <dbReference type="PROSITE-ProRule" id="PRU01360"/>
    </source>
</evidence>
<dbReference type="PANTHER" id="PTHR32552:SF83">
    <property type="entry name" value="BLR3904 PROTEIN"/>
    <property type="match status" value="1"/>
</dbReference>
<keyword evidence="8 14" id="KW-0675">Receptor</keyword>
<dbReference type="InterPro" id="IPR037066">
    <property type="entry name" value="Plug_dom_sf"/>
</dbReference>
<dbReference type="Proteomes" id="UP000001693">
    <property type="component" value="Chromosome"/>
</dbReference>
<sequence length="767" mass="82452" precursor="true">MAANPRPDSSVSSPSTWVGGLLPLGALACGLGLPGWAAAQTEAAAEAVALPKITVTAPALPEQGKDSVQAVRTRIGRGEQALRDIPQSVTVVTERLIDDRNLDTFKDTLKNTAGITFLAAEGGEEDIRLRGFSLQATGDIFIDGMRDPAFYDRDSFNWDRLELLRGSASMLFGRGSTGGAANQVSKQPFLMDGHEVNLTLGSHRHRRLTGDFNIKTGDDAALRINAMATQADNNGAGSAIDKQGIAGTYRWGIGTSDEFSLGLFHLNNQNGINYGLPWIRPTASAPASSAGMITTLDPSAYYGMASDQSHGSASTATLAHTHRFDADASLKTTVRRGAFKRDQRASTVRLCTQTTNATTGVVTNPQCPTTQVALDTLSDATILTRGAQLKIQDLDTLHAQSDLSARFDALGLRHEVQAGADWAREEKIVYRATTPTGVNLAKPTTTIGTPDDGASIDEGQRVLSKASGFVNQAWGVYAQDLLTVAPGWKLLGGLRYDRMDGQFEQIATTGVVTPYRQQIGEFSQRLGALWQPSPTQSYHASWGSSFNTSGDSYSYNAQSANTDPEQSVNIELGAKLDSDDRLFSTRVALFHSVKKNERNTDPDTAATALLLSGKRHASGVDIDFTGMLTRQWEVYVSYMWIPDARVDVAAPTAATFGNRQGDRPGLTPRHSGTVWNTFQLSPKWRVGGGLNFRSESTPADQQAANAVTSPGYVTGDLMAEYAFDPQRFIVKANLSNVTNKLYGEGLYRGHYIPGAGRVLAVTGTLKF</sequence>
<evidence type="ECO:0000256" key="5">
    <source>
        <dbReference type="ARBA" id="ARBA00022692"/>
    </source>
</evidence>
<evidence type="ECO:0000256" key="4">
    <source>
        <dbReference type="ARBA" id="ARBA00022452"/>
    </source>
</evidence>
<evidence type="ECO:0000256" key="9">
    <source>
        <dbReference type="ARBA" id="ARBA00023237"/>
    </source>
</evidence>
<feature type="domain" description="TonB-dependent receptor plug" evidence="13">
    <location>
        <begin position="82"/>
        <end position="180"/>
    </location>
</feature>
<evidence type="ECO:0000256" key="11">
    <source>
        <dbReference type="RuleBase" id="RU003357"/>
    </source>
</evidence>
<evidence type="ECO:0000259" key="12">
    <source>
        <dbReference type="Pfam" id="PF00593"/>
    </source>
</evidence>
<dbReference type="GO" id="GO:0015344">
    <property type="term" value="F:siderophore uptake transmembrane transporter activity"/>
    <property type="evidence" value="ECO:0007669"/>
    <property type="project" value="TreeGrafter"/>
</dbReference>
<evidence type="ECO:0000256" key="8">
    <source>
        <dbReference type="ARBA" id="ARBA00023170"/>
    </source>
</evidence>
<dbReference type="InterPro" id="IPR012910">
    <property type="entry name" value="Plug_dom"/>
</dbReference>
<evidence type="ECO:0000259" key="13">
    <source>
        <dbReference type="Pfam" id="PF07715"/>
    </source>
</evidence>
<dbReference type="SUPFAM" id="SSF56935">
    <property type="entry name" value="Porins"/>
    <property type="match status" value="1"/>
</dbReference>
<evidence type="ECO:0000256" key="1">
    <source>
        <dbReference type="ARBA" id="ARBA00004571"/>
    </source>
</evidence>
<dbReference type="OrthoDB" id="9790771at2"/>
<dbReference type="Gene3D" id="2.40.170.20">
    <property type="entry name" value="TonB-dependent receptor, beta-barrel domain"/>
    <property type="match status" value="1"/>
</dbReference>
<dbReference type="InterPro" id="IPR000531">
    <property type="entry name" value="Beta-barrel_TonB"/>
</dbReference>
<feature type="domain" description="TonB-dependent receptor-like beta-barrel" evidence="12">
    <location>
        <begin position="266"/>
        <end position="737"/>
    </location>
</feature>
<dbReference type="CDD" id="cd01347">
    <property type="entry name" value="ligand_gated_channel"/>
    <property type="match status" value="1"/>
</dbReference>
<dbReference type="Gene3D" id="2.170.130.10">
    <property type="entry name" value="TonB-dependent receptor, plug domain"/>
    <property type="match status" value="1"/>
</dbReference>
<keyword evidence="3 10" id="KW-0813">Transport</keyword>
<evidence type="ECO:0000313" key="15">
    <source>
        <dbReference type="Proteomes" id="UP000001693"/>
    </source>
</evidence>
<dbReference type="InterPro" id="IPR039426">
    <property type="entry name" value="TonB-dep_rcpt-like"/>
</dbReference>
<dbReference type="Pfam" id="PF07715">
    <property type="entry name" value="Plug"/>
    <property type="match status" value="1"/>
</dbReference>
<keyword evidence="5 10" id="KW-0812">Transmembrane</keyword>
<dbReference type="STRING" id="395495.Lcho_1569"/>
<evidence type="ECO:0000256" key="7">
    <source>
        <dbReference type="ARBA" id="ARBA00023136"/>
    </source>
</evidence>
<dbReference type="PROSITE" id="PS52016">
    <property type="entry name" value="TONB_DEPENDENT_REC_3"/>
    <property type="match status" value="1"/>
</dbReference>
<dbReference type="RefSeq" id="WP_012346597.1">
    <property type="nucleotide sequence ID" value="NC_010524.1"/>
</dbReference>
<dbReference type="PANTHER" id="PTHR32552">
    <property type="entry name" value="FERRICHROME IRON RECEPTOR-RELATED"/>
    <property type="match status" value="1"/>
</dbReference>
<evidence type="ECO:0000313" key="14">
    <source>
        <dbReference type="EMBL" id="ACB33836.1"/>
    </source>
</evidence>
<dbReference type="KEGG" id="lch:Lcho_1569"/>
<keyword evidence="6 11" id="KW-0798">TonB box</keyword>
<dbReference type="HOGENOM" id="CLU_008287_9_4_4"/>
<reference evidence="14 15" key="1">
    <citation type="submission" date="2008-03" db="EMBL/GenBank/DDBJ databases">
        <title>Complete sequence of Leptothrix cholodnii SP-6.</title>
        <authorList>
            <consortium name="US DOE Joint Genome Institute"/>
            <person name="Copeland A."/>
            <person name="Lucas S."/>
            <person name="Lapidus A."/>
            <person name="Glavina del Rio T."/>
            <person name="Dalin E."/>
            <person name="Tice H."/>
            <person name="Bruce D."/>
            <person name="Goodwin L."/>
            <person name="Pitluck S."/>
            <person name="Chertkov O."/>
            <person name="Brettin T."/>
            <person name="Detter J.C."/>
            <person name="Han C."/>
            <person name="Kuske C.R."/>
            <person name="Schmutz J."/>
            <person name="Larimer F."/>
            <person name="Land M."/>
            <person name="Hauser L."/>
            <person name="Kyrpides N."/>
            <person name="Lykidis A."/>
            <person name="Emerson D."/>
            <person name="Richardson P."/>
        </authorList>
    </citation>
    <scope>NUCLEOTIDE SEQUENCE [LARGE SCALE GENOMIC DNA]</scope>
    <source>
        <strain evidence="15">ATCC 51168 / LMG 8142 / SP-6</strain>
    </source>
</reference>
<gene>
    <name evidence="14" type="ordered locus">Lcho_1569</name>
</gene>
<dbReference type="PROSITE" id="PS51257">
    <property type="entry name" value="PROKAR_LIPOPROTEIN"/>
    <property type="match status" value="1"/>
</dbReference>
<accession>B1XWG8</accession>
<protein>
    <submittedName>
        <fullName evidence="14">TonB-dependent receptor</fullName>
    </submittedName>
</protein>
<evidence type="ECO:0000256" key="2">
    <source>
        <dbReference type="ARBA" id="ARBA00009810"/>
    </source>
</evidence>
<keyword evidence="4 10" id="KW-1134">Transmembrane beta strand</keyword>
<dbReference type="Pfam" id="PF00593">
    <property type="entry name" value="TonB_dep_Rec_b-barrel"/>
    <property type="match status" value="1"/>
</dbReference>